<dbReference type="EMBL" id="LAZR01049095">
    <property type="protein sequence ID" value="KKK90457.1"/>
    <property type="molecule type" value="Genomic_DNA"/>
</dbReference>
<proteinExistence type="predicted"/>
<gene>
    <name evidence="1" type="ORF">LCGC14_2722810</name>
</gene>
<dbReference type="AlphaFoldDB" id="A0A0F8Z9K3"/>
<evidence type="ECO:0008006" key="2">
    <source>
        <dbReference type="Google" id="ProtNLM"/>
    </source>
</evidence>
<accession>A0A0F8Z9K3</accession>
<dbReference type="InterPro" id="IPR010982">
    <property type="entry name" value="Lambda_DNA-bd_dom_sf"/>
</dbReference>
<protein>
    <recommendedName>
        <fullName evidence="2">HTH cro/C1-type domain-containing protein</fullName>
    </recommendedName>
</protein>
<evidence type="ECO:0000313" key="1">
    <source>
        <dbReference type="EMBL" id="KKK90457.1"/>
    </source>
</evidence>
<comment type="caution">
    <text evidence="1">The sequence shown here is derived from an EMBL/GenBank/DDBJ whole genome shotgun (WGS) entry which is preliminary data.</text>
</comment>
<name>A0A0F8Z9K3_9ZZZZ</name>
<dbReference type="GO" id="GO:0003677">
    <property type="term" value="F:DNA binding"/>
    <property type="evidence" value="ECO:0007669"/>
    <property type="project" value="InterPro"/>
</dbReference>
<organism evidence="1">
    <name type="scientific">marine sediment metagenome</name>
    <dbReference type="NCBI Taxonomy" id="412755"/>
    <lineage>
        <taxon>unclassified sequences</taxon>
        <taxon>metagenomes</taxon>
        <taxon>ecological metagenomes</taxon>
    </lineage>
</organism>
<reference evidence="1" key="1">
    <citation type="journal article" date="2015" name="Nature">
        <title>Complex archaea that bridge the gap between prokaryotes and eukaryotes.</title>
        <authorList>
            <person name="Spang A."/>
            <person name="Saw J.H."/>
            <person name="Jorgensen S.L."/>
            <person name="Zaremba-Niedzwiedzka K."/>
            <person name="Martijn J."/>
            <person name="Lind A.E."/>
            <person name="van Eijk R."/>
            <person name="Schleper C."/>
            <person name="Guy L."/>
            <person name="Ettema T.J."/>
        </authorList>
    </citation>
    <scope>NUCLEOTIDE SEQUENCE</scope>
</reference>
<dbReference type="Gene3D" id="1.10.260.40">
    <property type="entry name" value="lambda repressor-like DNA-binding domains"/>
    <property type="match status" value="1"/>
</dbReference>
<sequence length="65" mass="7253">MNRMNAQEFTQLGEGIQRRFTGKSRGWQSTLAFQLGLSVRTIRRYTAGDSKIPEPVARLLTGLAA</sequence>